<evidence type="ECO:0000313" key="3">
    <source>
        <dbReference type="Proteomes" id="UP000191522"/>
    </source>
</evidence>
<dbReference type="SUPFAM" id="SSF51735">
    <property type="entry name" value="NAD(P)-binding Rossmann-fold domains"/>
    <property type="match status" value="1"/>
</dbReference>
<accession>A0A1V6PAN0</accession>
<dbReference type="EMBL" id="MDYL01000014">
    <property type="protein sequence ID" value="OQD73586.1"/>
    <property type="molecule type" value="Genomic_DNA"/>
</dbReference>
<feature type="domain" description="NAD-dependent epimerase/dehydratase" evidence="1">
    <location>
        <begin position="6"/>
        <end position="242"/>
    </location>
</feature>
<gene>
    <name evidence="2" type="ORF">PENDEC_c014G05107</name>
</gene>
<sequence>MQPARILLTGATGYIGGTILSKLRSSQDERVKTSQIDVLIRGEDKVSLFENLGVKAITFQSLDETDFIRKVSSNYDVIINTASASHAASAVAMISGLHDRERATGQKTHFIHTSGTSNLGDNPITKTYTESRELLDTDDIYKYEQDRQAKEPYPQRAGDLAVFSTGIELGVKTTIIMPPNIFGFGTGPGNKLSIQIPDLVRTAIKLGQAVVIGDGTGEWDHVHVEDLAELYELVLRKVLNGDEDVPYGANGMLFAETGRHTWMDVSKGVASAGLELGALPTDEVRSVSLEEAASWNAYVSKQLRELGFASNSRSKAVRSRALGWAPHREAEWKLTFKADFQAVLDQGR</sequence>
<keyword evidence="3" id="KW-1185">Reference proteome</keyword>
<evidence type="ECO:0000313" key="2">
    <source>
        <dbReference type="EMBL" id="OQD73586.1"/>
    </source>
</evidence>
<dbReference type="InterPro" id="IPR036291">
    <property type="entry name" value="NAD(P)-bd_dom_sf"/>
</dbReference>
<dbReference type="OrthoDB" id="10262413at2759"/>
<dbReference type="InterPro" id="IPR051783">
    <property type="entry name" value="NAD(P)-dependent_oxidoreduct"/>
</dbReference>
<proteinExistence type="predicted"/>
<reference evidence="3" key="1">
    <citation type="journal article" date="2017" name="Nat. Microbiol.">
        <title>Global analysis of biosynthetic gene clusters reveals vast potential of secondary metabolite production in Penicillium species.</title>
        <authorList>
            <person name="Nielsen J.C."/>
            <person name="Grijseels S."/>
            <person name="Prigent S."/>
            <person name="Ji B."/>
            <person name="Dainat J."/>
            <person name="Nielsen K.F."/>
            <person name="Frisvad J.C."/>
            <person name="Workman M."/>
            <person name="Nielsen J."/>
        </authorList>
    </citation>
    <scope>NUCLEOTIDE SEQUENCE [LARGE SCALE GENOMIC DNA]</scope>
    <source>
        <strain evidence="3">IBT 11843</strain>
    </source>
</reference>
<comment type="caution">
    <text evidence="2">The sequence shown here is derived from an EMBL/GenBank/DDBJ whole genome shotgun (WGS) entry which is preliminary data.</text>
</comment>
<dbReference type="PANTHER" id="PTHR48079:SF6">
    <property type="entry name" value="NAD(P)-BINDING DOMAIN-CONTAINING PROTEIN-RELATED"/>
    <property type="match status" value="1"/>
</dbReference>
<dbReference type="PANTHER" id="PTHR48079">
    <property type="entry name" value="PROTEIN YEEZ"/>
    <property type="match status" value="1"/>
</dbReference>
<dbReference type="OMA" id="EHSHREF"/>
<dbReference type="InterPro" id="IPR001509">
    <property type="entry name" value="Epimerase_deHydtase"/>
</dbReference>
<dbReference type="GO" id="GO:0005737">
    <property type="term" value="C:cytoplasm"/>
    <property type="evidence" value="ECO:0007669"/>
    <property type="project" value="TreeGrafter"/>
</dbReference>
<name>A0A1V6PAN0_PENDC</name>
<dbReference type="Proteomes" id="UP000191522">
    <property type="component" value="Unassembled WGS sequence"/>
</dbReference>
<dbReference type="Gene3D" id="3.40.50.720">
    <property type="entry name" value="NAD(P)-binding Rossmann-like Domain"/>
    <property type="match status" value="1"/>
</dbReference>
<dbReference type="AlphaFoldDB" id="A0A1V6PAN0"/>
<dbReference type="GO" id="GO:0004029">
    <property type="term" value="F:aldehyde dehydrogenase (NAD+) activity"/>
    <property type="evidence" value="ECO:0007669"/>
    <property type="project" value="TreeGrafter"/>
</dbReference>
<dbReference type="STRING" id="69771.A0A1V6PAN0"/>
<dbReference type="Pfam" id="PF01370">
    <property type="entry name" value="Epimerase"/>
    <property type="match status" value="1"/>
</dbReference>
<protein>
    <recommendedName>
        <fullName evidence="1">NAD-dependent epimerase/dehydratase domain-containing protein</fullName>
    </recommendedName>
</protein>
<evidence type="ECO:0000259" key="1">
    <source>
        <dbReference type="Pfam" id="PF01370"/>
    </source>
</evidence>
<organism evidence="2 3">
    <name type="scientific">Penicillium decumbens</name>
    <dbReference type="NCBI Taxonomy" id="69771"/>
    <lineage>
        <taxon>Eukaryota</taxon>
        <taxon>Fungi</taxon>
        <taxon>Dikarya</taxon>
        <taxon>Ascomycota</taxon>
        <taxon>Pezizomycotina</taxon>
        <taxon>Eurotiomycetes</taxon>
        <taxon>Eurotiomycetidae</taxon>
        <taxon>Eurotiales</taxon>
        <taxon>Aspergillaceae</taxon>
        <taxon>Penicillium</taxon>
    </lineage>
</organism>